<dbReference type="GO" id="GO:0008270">
    <property type="term" value="F:zinc ion binding"/>
    <property type="evidence" value="ECO:0007669"/>
    <property type="project" value="UniProtKB-KW"/>
</dbReference>
<dbReference type="GO" id="GO:0005783">
    <property type="term" value="C:endoplasmic reticulum"/>
    <property type="evidence" value="ECO:0007669"/>
    <property type="project" value="TreeGrafter"/>
</dbReference>
<dbReference type="EMBL" id="JAHQIW010003643">
    <property type="protein sequence ID" value="KAJ1359523.1"/>
    <property type="molecule type" value="Genomic_DNA"/>
</dbReference>
<dbReference type="GO" id="GO:0045047">
    <property type="term" value="P:protein targeting to ER"/>
    <property type="evidence" value="ECO:0007669"/>
    <property type="project" value="TreeGrafter"/>
</dbReference>
<dbReference type="Pfam" id="PF01428">
    <property type="entry name" value="zf-AN1"/>
    <property type="match status" value="2"/>
</dbReference>
<keyword evidence="3 5" id="KW-0863">Zinc-finger</keyword>
<organism evidence="7 8">
    <name type="scientific">Parelaphostrongylus tenuis</name>
    <name type="common">Meningeal worm</name>
    <dbReference type="NCBI Taxonomy" id="148309"/>
    <lineage>
        <taxon>Eukaryota</taxon>
        <taxon>Metazoa</taxon>
        <taxon>Ecdysozoa</taxon>
        <taxon>Nematoda</taxon>
        <taxon>Chromadorea</taxon>
        <taxon>Rhabditida</taxon>
        <taxon>Rhabditina</taxon>
        <taxon>Rhabditomorpha</taxon>
        <taxon>Strongyloidea</taxon>
        <taxon>Metastrongylidae</taxon>
        <taxon>Parelaphostrongylus</taxon>
    </lineage>
</organism>
<name>A0AAD5MPL4_PARTN</name>
<feature type="domain" description="AN1-type" evidence="6">
    <location>
        <begin position="92"/>
        <end position="140"/>
    </location>
</feature>
<sequence length="233" mass="26022">MAELPNLGQHCAVELCNLLDFLPVRCDACSKIFCISHFTYDAHNCSNAYKKNVQVPVCPLCNRPVPTPKTVSPDVQINEHILNNCTVRAKQKVFSNKCTMKGCKKKELVPVICPSCRNNFCLAHRHEVDHHCGQKKNSLVISKAAAATIARNQGGQNCATQARKSQISEDEALALALADSMRDVEIDSEESDRRLAEQLQQYEYEMIGNDDIVNIERRNQRTSDNITSNCSIS</sequence>
<keyword evidence="1" id="KW-0479">Metal-binding</keyword>
<dbReference type="PANTHER" id="PTHR14677:SF20">
    <property type="entry name" value="ZINC FINGER AN1-TYPE CONTAINING 2A-RELATED"/>
    <property type="match status" value="1"/>
</dbReference>
<evidence type="ECO:0000256" key="1">
    <source>
        <dbReference type="ARBA" id="ARBA00022723"/>
    </source>
</evidence>
<dbReference type="SMART" id="SM00154">
    <property type="entry name" value="ZnF_AN1"/>
    <property type="match status" value="2"/>
</dbReference>
<evidence type="ECO:0000256" key="2">
    <source>
        <dbReference type="ARBA" id="ARBA00022737"/>
    </source>
</evidence>
<dbReference type="Pfam" id="PF25403">
    <property type="entry name" value="zf-C2H2_ZFAND2"/>
    <property type="match status" value="1"/>
</dbReference>
<dbReference type="GO" id="GO:0043161">
    <property type="term" value="P:proteasome-mediated ubiquitin-dependent protein catabolic process"/>
    <property type="evidence" value="ECO:0007669"/>
    <property type="project" value="TreeGrafter"/>
</dbReference>
<accession>A0AAD5MPL4</accession>
<evidence type="ECO:0000313" key="7">
    <source>
        <dbReference type="EMBL" id="KAJ1359523.1"/>
    </source>
</evidence>
<protein>
    <recommendedName>
        <fullName evidence="6">AN1-type domain-containing protein</fullName>
    </recommendedName>
</protein>
<evidence type="ECO:0000256" key="5">
    <source>
        <dbReference type="PROSITE-ProRule" id="PRU00449"/>
    </source>
</evidence>
<keyword evidence="8" id="KW-1185">Reference proteome</keyword>
<keyword evidence="4" id="KW-0862">Zinc</keyword>
<evidence type="ECO:0000256" key="3">
    <source>
        <dbReference type="ARBA" id="ARBA00022771"/>
    </source>
</evidence>
<dbReference type="FunFam" id="4.10.1110.10:FF:000003">
    <property type="entry name" value="AN1-type zinc finger protein 2B isoform X1"/>
    <property type="match status" value="1"/>
</dbReference>
<dbReference type="PROSITE" id="PS51039">
    <property type="entry name" value="ZF_AN1"/>
    <property type="match status" value="2"/>
</dbReference>
<evidence type="ECO:0000313" key="8">
    <source>
        <dbReference type="Proteomes" id="UP001196413"/>
    </source>
</evidence>
<keyword evidence="2" id="KW-0677">Repeat</keyword>
<gene>
    <name evidence="7" type="ORF">KIN20_018280</name>
</gene>
<dbReference type="InterPro" id="IPR000058">
    <property type="entry name" value="Znf_AN1"/>
</dbReference>
<comment type="caution">
    <text evidence="7">The sequence shown here is derived from an EMBL/GenBank/DDBJ whole genome shotgun (WGS) entry which is preliminary data.</text>
</comment>
<dbReference type="PANTHER" id="PTHR14677">
    <property type="entry name" value="ARSENITE INDUCUBLE RNA ASSOCIATED PROTEIN AIP-1-RELATED"/>
    <property type="match status" value="1"/>
</dbReference>
<dbReference type="AlphaFoldDB" id="A0AAD5MPL4"/>
<dbReference type="InterPro" id="IPR035896">
    <property type="entry name" value="AN1-like_Znf"/>
</dbReference>
<dbReference type="SUPFAM" id="SSF118310">
    <property type="entry name" value="AN1-like Zinc finger"/>
    <property type="match status" value="2"/>
</dbReference>
<proteinExistence type="predicted"/>
<dbReference type="InterPro" id="IPR057357">
    <property type="entry name" value="Znf-C2H2_ZFAND2A/B"/>
</dbReference>
<evidence type="ECO:0000256" key="4">
    <source>
        <dbReference type="ARBA" id="ARBA00022833"/>
    </source>
</evidence>
<evidence type="ECO:0000259" key="6">
    <source>
        <dbReference type="PROSITE" id="PS51039"/>
    </source>
</evidence>
<reference evidence="7" key="1">
    <citation type="submission" date="2021-06" db="EMBL/GenBank/DDBJ databases">
        <title>Parelaphostrongylus tenuis whole genome reference sequence.</title>
        <authorList>
            <person name="Garwood T.J."/>
            <person name="Larsen P.A."/>
            <person name="Fountain-Jones N.M."/>
            <person name="Garbe J.R."/>
            <person name="Macchietto M.G."/>
            <person name="Kania S.A."/>
            <person name="Gerhold R.W."/>
            <person name="Richards J.E."/>
            <person name="Wolf T.M."/>
        </authorList>
    </citation>
    <scope>NUCLEOTIDE SEQUENCE</scope>
    <source>
        <strain evidence="7">MNPRO001-30</strain>
        <tissue evidence="7">Meninges</tissue>
    </source>
</reference>
<feature type="domain" description="AN1-type" evidence="6">
    <location>
        <begin position="5"/>
        <end position="53"/>
    </location>
</feature>
<dbReference type="Gene3D" id="4.10.1110.10">
    <property type="entry name" value="AN1-like Zinc finger"/>
    <property type="match status" value="2"/>
</dbReference>
<dbReference type="Proteomes" id="UP001196413">
    <property type="component" value="Unassembled WGS sequence"/>
</dbReference>